<dbReference type="PANTHER" id="PTHR11133">
    <property type="entry name" value="SACCHAROPINE DEHYDROGENASE"/>
    <property type="match status" value="1"/>
</dbReference>
<organism evidence="5 6">
    <name type="scientific">Phyllosticta citrichinensis</name>
    <dbReference type="NCBI Taxonomy" id="1130410"/>
    <lineage>
        <taxon>Eukaryota</taxon>
        <taxon>Fungi</taxon>
        <taxon>Dikarya</taxon>
        <taxon>Ascomycota</taxon>
        <taxon>Pezizomycotina</taxon>
        <taxon>Dothideomycetes</taxon>
        <taxon>Dothideomycetes incertae sedis</taxon>
        <taxon>Botryosphaeriales</taxon>
        <taxon>Phyllostictaceae</taxon>
        <taxon>Phyllosticta</taxon>
    </lineage>
</organism>
<accession>A0ABR1XXB1</accession>
<keyword evidence="1" id="KW-0560">Oxidoreductase</keyword>
<dbReference type="Gene3D" id="1.10.1870.10">
    <property type="entry name" value="Domain 3, Saccharopine reductase"/>
    <property type="match status" value="1"/>
</dbReference>
<dbReference type="Pfam" id="PF16653">
    <property type="entry name" value="Sacchrp_dh_C"/>
    <property type="match status" value="1"/>
</dbReference>
<keyword evidence="6" id="KW-1185">Reference proteome</keyword>
<dbReference type="InterPro" id="IPR036291">
    <property type="entry name" value="NAD(P)-bd_dom_sf"/>
</dbReference>
<dbReference type="Gene3D" id="3.30.360.10">
    <property type="entry name" value="Dihydrodipicolinate Reductase, domain 2"/>
    <property type="match status" value="1"/>
</dbReference>
<comment type="caution">
    <text evidence="5">The sequence shown here is derived from an EMBL/GenBank/DDBJ whole genome shotgun (WGS) entry which is preliminary data.</text>
</comment>
<dbReference type="PANTHER" id="PTHR11133:SF22">
    <property type="entry name" value="ALPHA-AMINOADIPIC SEMIALDEHYDE SYNTHASE, MITOCHONDRIAL"/>
    <property type="match status" value="1"/>
</dbReference>
<dbReference type="Gene3D" id="3.40.50.720">
    <property type="entry name" value="NAD(P)-binding Rossmann-like Domain"/>
    <property type="match status" value="1"/>
</dbReference>
<dbReference type="Pfam" id="PF03435">
    <property type="entry name" value="Sacchrp_dh_NADP"/>
    <property type="match status" value="1"/>
</dbReference>
<dbReference type="SUPFAM" id="SSF55347">
    <property type="entry name" value="Glyceraldehyde-3-phosphate dehydrogenase-like, C-terminal domain"/>
    <property type="match status" value="1"/>
</dbReference>
<dbReference type="InterPro" id="IPR051168">
    <property type="entry name" value="AASS"/>
</dbReference>
<dbReference type="Proteomes" id="UP001456524">
    <property type="component" value="Unassembled WGS sequence"/>
</dbReference>
<gene>
    <name evidence="5" type="ORF">IWX90DRAFT_197547</name>
</gene>
<keyword evidence="2" id="KW-0457">Lysine biosynthesis</keyword>
<evidence type="ECO:0000313" key="5">
    <source>
        <dbReference type="EMBL" id="KAK8170066.1"/>
    </source>
</evidence>
<keyword evidence="2" id="KW-0028">Amino-acid biosynthesis</keyword>
<evidence type="ECO:0000259" key="3">
    <source>
        <dbReference type="Pfam" id="PF03435"/>
    </source>
</evidence>
<dbReference type="SUPFAM" id="SSF51735">
    <property type="entry name" value="NAD(P)-binding Rossmann-fold domains"/>
    <property type="match status" value="1"/>
</dbReference>
<dbReference type="InterPro" id="IPR032095">
    <property type="entry name" value="Sacchrp_dh-like_C"/>
</dbReference>
<evidence type="ECO:0000256" key="2">
    <source>
        <dbReference type="ARBA" id="ARBA00023154"/>
    </source>
</evidence>
<proteinExistence type="predicted"/>
<name>A0ABR1XXB1_9PEZI</name>
<reference evidence="5 6" key="1">
    <citation type="journal article" date="2022" name="G3 (Bethesda)">
        <title>Enemy or ally: a genomic approach to elucidate the lifestyle of Phyllosticta citrichinaensis.</title>
        <authorList>
            <person name="Buijs V.A."/>
            <person name="Groenewald J.Z."/>
            <person name="Haridas S."/>
            <person name="LaButti K.M."/>
            <person name="Lipzen A."/>
            <person name="Martin F.M."/>
            <person name="Barry K."/>
            <person name="Grigoriev I.V."/>
            <person name="Crous P.W."/>
            <person name="Seidl M.F."/>
        </authorList>
    </citation>
    <scope>NUCLEOTIDE SEQUENCE [LARGE SCALE GENOMIC DNA]</scope>
    <source>
        <strain evidence="5 6">CBS 129764</strain>
    </source>
</reference>
<dbReference type="InterPro" id="IPR005097">
    <property type="entry name" value="Sacchrp_dh_NADP-bd"/>
</dbReference>
<evidence type="ECO:0000256" key="1">
    <source>
        <dbReference type="ARBA" id="ARBA00023002"/>
    </source>
</evidence>
<sequence length="452" mass="49307">MTQSILLLGSGFVARPTAEILSESGFKVTVACRTLENAKKFSEGIKHASAISLDVSDEKALDAEVGKHALTISLIPYTHHATVIKSAIRNKKHVVTTSYVSPAMMELDAAAKEAGITVMNEIGLDPGIDHLYAVKTIDEVHRAGGKIKSFLSYCGGLPAPENSDNPLGYKFSWSSRGVLLALRNAAKYWKDGKVVDIESKDLMSTAKPYFIYPGYAFVAYPNRDSTPYKERYSIPEADTIVRGTLRYQGFPEFIKTLVDMGFLSDAEVDYLKPGSTPLSWREVTKRVLGASTAGESDLVWAISSKTSFADTEEKNRIVNGLRWIGVFSDTPVEPRGNPLDTLCATLEKKMQYTKGERDMVMLQHKFGIENADGSSEVRTSTLVEYGQPEGSGGYSAMAKLVGVPCAVAVKLVIEGKIADKGILAPMTPAINDPLIKELKEKYGIEMIEKVVS</sequence>
<feature type="domain" description="Saccharopine dehydrogenase NADP binding" evidence="3">
    <location>
        <begin position="5"/>
        <end position="119"/>
    </location>
</feature>
<dbReference type="EMBL" id="JBBWUH010000004">
    <property type="protein sequence ID" value="KAK8170066.1"/>
    <property type="molecule type" value="Genomic_DNA"/>
</dbReference>
<protein>
    <submittedName>
        <fullName evidence="5">Apo Saccharopine reductase</fullName>
    </submittedName>
</protein>
<feature type="domain" description="Saccharopine dehydrogenase-like C-terminal" evidence="4">
    <location>
        <begin position="123"/>
        <end position="444"/>
    </location>
</feature>
<evidence type="ECO:0000313" key="6">
    <source>
        <dbReference type="Proteomes" id="UP001456524"/>
    </source>
</evidence>
<evidence type="ECO:0000259" key="4">
    <source>
        <dbReference type="Pfam" id="PF16653"/>
    </source>
</evidence>